<name>A0ABN5XZF7_MYCME</name>
<proteinExistence type="predicted"/>
<accession>A0ABN5XZF7</accession>
<keyword evidence="2" id="KW-1185">Reference proteome</keyword>
<dbReference type="RefSeq" id="WP_036437654.1">
    <property type="nucleotide sequence ID" value="NZ_AP022567.1"/>
</dbReference>
<protein>
    <recommendedName>
        <fullName evidence="3">Restriction endonuclease</fullName>
    </recommendedName>
</protein>
<dbReference type="InterPro" id="IPR019292">
    <property type="entry name" value="McrC"/>
</dbReference>
<dbReference type="Pfam" id="PF10117">
    <property type="entry name" value="McrBC"/>
    <property type="match status" value="1"/>
</dbReference>
<evidence type="ECO:0000313" key="1">
    <source>
        <dbReference type="EMBL" id="BBX31148.1"/>
    </source>
</evidence>
<dbReference type="EMBL" id="AP022567">
    <property type="protein sequence ID" value="BBX31148.1"/>
    <property type="molecule type" value="Genomic_DNA"/>
</dbReference>
<reference evidence="1 2" key="1">
    <citation type="journal article" date="2019" name="Emerg. Microbes Infect.">
        <title>Comprehensive subspecies identification of 175 nontuberculous mycobacteria species based on 7547 genomic profiles.</title>
        <authorList>
            <person name="Matsumoto Y."/>
            <person name="Kinjo T."/>
            <person name="Motooka D."/>
            <person name="Nabeya D."/>
            <person name="Jung N."/>
            <person name="Uechi K."/>
            <person name="Horii T."/>
            <person name="Iida T."/>
            <person name="Fujita J."/>
            <person name="Nakamura S."/>
        </authorList>
    </citation>
    <scope>NUCLEOTIDE SEQUENCE [LARGE SCALE GENOMIC DNA]</scope>
    <source>
        <strain evidence="1 2">JCM 12375</strain>
    </source>
</reference>
<sequence>MVDSTFIVTEWEPTDLPQPVAALARTAIADLKDVLQPRISQIKSQPGGVTTIRNLLGSVRLPSGDALHVQPRHDVDDRWAESIAQLLDEGTRIAVSGHQRSSQNPRRNDLVTAVAAEYANRLDAALRRVGPIEAYRREQRISSRLSGHLRVSQWLRTVTLNPAVFPIEYDSFTTSNDFSIALAKVAWVLAISSRNGRVSSRLRALERQLLPGQPPATVINPAIASRPLPPQWSAFRPAWDIAAAVLRNRSVVGDPGSVAGLEVAVEPWPLLEVLLQRTLRSFAQQSNGEYELVPKRHYQLLTQAEGIVQSVEPDGLLARNSVPAVSFEAKYTTWTCPPHRSHVFQTLTTAASLNTPTAVLVYPGDDPLRLYTVKGFAGRPSRLATLGLSMFTYTRGTGDVQRGQQVAALLDQVVQATAPSD</sequence>
<gene>
    <name evidence="1" type="ORF">MMAGJ_04300</name>
</gene>
<evidence type="ECO:0008006" key="3">
    <source>
        <dbReference type="Google" id="ProtNLM"/>
    </source>
</evidence>
<dbReference type="Proteomes" id="UP000465622">
    <property type="component" value="Chromosome"/>
</dbReference>
<evidence type="ECO:0000313" key="2">
    <source>
        <dbReference type="Proteomes" id="UP000465622"/>
    </source>
</evidence>
<organism evidence="1 2">
    <name type="scientific">Mycolicibacterium mageritense</name>
    <name type="common">Mycobacterium mageritense</name>
    <dbReference type="NCBI Taxonomy" id="53462"/>
    <lineage>
        <taxon>Bacteria</taxon>
        <taxon>Bacillati</taxon>
        <taxon>Actinomycetota</taxon>
        <taxon>Actinomycetes</taxon>
        <taxon>Mycobacteriales</taxon>
        <taxon>Mycobacteriaceae</taxon>
        <taxon>Mycolicibacterium</taxon>
    </lineage>
</organism>